<evidence type="ECO:0000313" key="2">
    <source>
        <dbReference type="Proteomes" id="UP000267945"/>
    </source>
</evidence>
<dbReference type="AlphaFoldDB" id="A0A3Q8SUX3"/>
<accession>A0A3Q8SUX3</accession>
<dbReference type="GeneID" id="99757841"/>
<dbReference type="Proteomes" id="UP000267945">
    <property type="component" value="Chromosome"/>
</dbReference>
<dbReference type="RefSeq" id="WP_227028447.1">
    <property type="nucleotide sequence ID" value="NZ_BLYS01000187.1"/>
</dbReference>
<sequence>MISQNSFRKAWENRKLVGGALKAAHVRPDYHLYEDLFQEGSLADIE</sequence>
<reference evidence="1 2" key="1">
    <citation type="submission" date="2017-02" db="EMBL/GenBank/DDBJ databases">
        <title>Complete genome sequence of Lactobacillus helveticus.</title>
        <authorList>
            <person name="Kim J.F."/>
            <person name="Chung Y."/>
            <person name="Kwak M."/>
        </authorList>
    </citation>
    <scope>NUCLEOTIDE SEQUENCE [LARGE SCALE GENOMIC DNA]</scope>
    <source>
        <strain evidence="1 2">LH5</strain>
    </source>
</reference>
<evidence type="ECO:0000313" key="1">
    <source>
        <dbReference type="EMBL" id="AZK91932.1"/>
    </source>
</evidence>
<gene>
    <name evidence="1" type="ORF">LH5_01701</name>
</gene>
<organism evidence="1 2">
    <name type="scientific">Lactobacillus helveticus</name>
    <name type="common">Lactobacillus suntoryeus</name>
    <dbReference type="NCBI Taxonomy" id="1587"/>
    <lineage>
        <taxon>Bacteria</taxon>
        <taxon>Bacillati</taxon>
        <taxon>Bacillota</taxon>
        <taxon>Bacilli</taxon>
        <taxon>Lactobacillales</taxon>
        <taxon>Lactobacillaceae</taxon>
        <taxon>Lactobacillus</taxon>
    </lineage>
</organism>
<proteinExistence type="predicted"/>
<name>A0A3Q8SUX3_LACHE</name>
<dbReference type="EMBL" id="CP019581">
    <property type="protein sequence ID" value="AZK91932.1"/>
    <property type="molecule type" value="Genomic_DNA"/>
</dbReference>
<protein>
    <submittedName>
        <fullName evidence="1">Uncharacterized protein</fullName>
    </submittedName>
</protein>